<evidence type="ECO:0008006" key="4">
    <source>
        <dbReference type="Google" id="ProtNLM"/>
    </source>
</evidence>
<dbReference type="OrthoDB" id="1665130at2"/>
<dbReference type="Proteomes" id="UP000191240">
    <property type="component" value="Unassembled WGS sequence"/>
</dbReference>
<feature type="signal peptide" evidence="1">
    <location>
        <begin position="1"/>
        <end position="26"/>
    </location>
</feature>
<evidence type="ECO:0000256" key="1">
    <source>
        <dbReference type="SAM" id="SignalP"/>
    </source>
</evidence>
<evidence type="ECO:0000313" key="2">
    <source>
        <dbReference type="EMBL" id="SHI54591.1"/>
    </source>
</evidence>
<reference evidence="2 3" key="1">
    <citation type="submission" date="2016-11" db="EMBL/GenBank/DDBJ databases">
        <authorList>
            <person name="Jaros S."/>
            <person name="Januszkiewicz K."/>
            <person name="Wedrychowicz H."/>
        </authorList>
    </citation>
    <scope>NUCLEOTIDE SEQUENCE [LARGE SCALE GENOMIC DNA]</scope>
    <source>
        <strain evidence="2 3">DSM 3074</strain>
    </source>
</reference>
<organism evidence="2 3">
    <name type="scientific">Anaerovibrio lipolyticus DSM 3074</name>
    <dbReference type="NCBI Taxonomy" id="1120997"/>
    <lineage>
        <taxon>Bacteria</taxon>
        <taxon>Bacillati</taxon>
        <taxon>Bacillota</taxon>
        <taxon>Negativicutes</taxon>
        <taxon>Selenomonadales</taxon>
        <taxon>Selenomonadaceae</taxon>
        <taxon>Anaerovibrio</taxon>
    </lineage>
</organism>
<proteinExistence type="predicted"/>
<dbReference type="RefSeq" id="WP_080325519.1">
    <property type="nucleotide sequence ID" value="NZ_FQYW01000007.1"/>
</dbReference>
<dbReference type="AlphaFoldDB" id="A0A1M6C156"/>
<evidence type="ECO:0000313" key="3">
    <source>
        <dbReference type="Proteomes" id="UP000191240"/>
    </source>
</evidence>
<gene>
    <name evidence="2" type="ORF">SAMN02745671_00938</name>
</gene>
<protein>
    <recommendedName>
        <fullName evidence="4">DUF4136 domain-containing protein</fullName>
    </recommendedName>
</protein>
<name>A0A1M6C156_9FIRM</name>
<keyword evidence="1" id="KW-0732">Signal</keyword>
<feature type="chain" id="PRO_5012883932" description="DUF4136 domain-containing protein" evidence="1">
    <location>
        <begin position="27"/>
        <end position="215"/>
    </location>
</feature>
<dbReference type="EMBL" id="FQYW01000007">
    <property type="protein sequence ID" value="SHI54591.1"/>
    <property type="molecule type" value="Genomic_DNA"/>
</dbReference>
<sequence length="215" mass="25446">MFQFLKPILSGVMFLLLMLCPLATHAEKVHWEDKAYDFSNIQRAIVYDIEIVDTSEIPSDLTEKVVQEEYWKTASKPPYKLMHPDKDAVLYPQDMADIYVKAAILKWHDDYYIKPAYTSWETRSATRKVKRSDGSWYDETYYYTIPVYHPEKTIYTSTVRVKFDVYDNKTNKLIMSRDELRERDDSYHGQQGIFGRISKSFFDDLGKKIKTSKEK</sequence>
<accession>A0A1M6C156</accession>